<dbReference type="EMBL" id="JAJSOF020000013">
    <property type="protein sequence ID" value="KAJ4443356.1"/>
    <property type="molecule type" value="Genomic_DNA"/>
</dbReference>
<sequence>MNWRRQVNMDMLRTAGVTTETSVHPCMVLMACSKTGVSFVLEEGSLSPREAIKYHLHLVGTLDRSSKSPRNGIRQRLGKLAAAAGLHPSTNGAPPPTPARALQHHGPKSLTTYLVCFITLRECSLECESLTCVITQGVHDASRRQVKASNVMTLCFERRRSPSACLRRPFRDAESVTGAARAMWPSQLTLQRIRATRTQGTRAVSQDRTWADRSSCLSLSNKRLIYVMLLKPIWLYGCSLWGSASISQIKRIQTFQNRALRIITGAPWYIRNETLHSDLDLAKVETVLHSSYTRLYATLSTHSNSLINQIPRNLPPARPDRRLKRKRHTDLLIL</sequence>
<feature type="region of interest" description="Disordered" evidence="1">
    <location>
        <begin position="85"/>
        <end position="104"/>
    </location>
</feature>
<gene>
    <name evidence="2" type="ORF">ANN_05024</name>
</gene>
<proteinExistence type="predicted"/>
<organism evidence="2 3">
    <name type="scientific">Periplaneta americana</name>
    <name type="common">American cockroach</name>
    <name type="synonym">Blatta americana</name>
    <dbReference type="NCBI Taxonomy" id="6978"/>
    <lineage>
        <taxon>Eukaryota</taxon>
        <taxon>Metazoa</taxon>
        <taxon>Ecdysozoa</taxon>
        <taxon>Arthropoda</taxon>
        <taxon>Hexapoda</taxon>
        <taxon>Insecta</taxon>
        <taxon>Pterygota</taxon>
        <taxon>Neoptera</taxon>
        <taxon>Polyneoptera</taxon>
        <taxon>Dictyoptera</taxon>
        <taxon>Blattodea</taxon>
        <taxon>Blattoidea</taxon>
        <taxon>Blattidae</taxon>
        <taxon>Blattinae</taxon>
        <taxon>Periplaneta</taxon>
    </lineage>
</organism>
<comment type="caution">
    <text evidence="2">The sequence shown here is derived from an EMBL/GenBank/DDBJ whole genome shotgun (WGS) entry which is preliminary data.</text>
</comment>
<reference evidence="2 3" key="1">
    <citation type="journal article" date="2022" name="Allergy">
        <title>Genome assembly and annotation of Periplaneta americana reveal a comprehensive cockroach allergen profile.</title>
        <authorList>
            <person name="Wang L."/>
            <person name="Xiong Q."/>
            <person name="Saelim N."/>
            <person name="Wang L."/>
            <person name="Nong W."/>
            <person name="Wan A.T."/>
            <person name="Shi M."/>
            <person name="Liu X."/>
            <person name="Cao Q."/>
            <person name="Hui J.H.L."/>
            <person name="Sookrung N."/>
            <person name="Leung T.F."/>
            <person name="Tungtrongchitr A."/>
            <person name="Tsui S.K.W."/>
        </authorList>
    </citation>
    <scope>NUCLEOTIDE SEQUENCE [LARGE SCALE GENOMIC DNA]</scope>
    <source>
        <strain evidence="2">PWHHKU_190912</strain>
    </source>
</reference>
<evidence type="ECO:0000313" key="3">
    <source>
        <dbReference type="Proteomes" id="UP001148838"/>
    </source>
</evidence>
<accession>A0ABQ8TBL8</accession>
<evidence type="ECO:0000256" key="1">
    <source>
        <dbReference type="SAM" id="MobiDB-lite"/>
    </source>
</evidence>
<dbReference type="Proteomes" id="UP001148838">
    <property type="component" value="Unassembled WGS sequence"/>
</dbReference>
<evidence type="ECO:0008006" key="4">
    <source>
        <dbReference type="Google" id="ProtNLM"/>
    </source>
</evidence>
<dbReference type="PROSITE" id="PS51257">
    <property type="entry name" value="PROKAR_LIPOPROTEIN"/>
    <property type="match status" value="1"/>
</dbReference>
<name>A0ABQ8TBL8_PERAM</name>
<protein>
    <recommendedName>
        <fullName evidence="4">RNA-directed DNA polymerase from transposon X-element</fullName>
    </recommendedName>
</protein>
<keyword evidence="3" id="KW-1185">Reference proteome</keyword>
<evidence type="ECO:0000313" key="2">
    <source>
        <dbReference type="EMBL" id="KAJ4443356.1"/>
    </source>
</evidence>